<dbReference type="SUPFAM" id="SSF52540">
    <property type="entry name" value="P-loop containing nucleoside triphosphate hydrolases"/>
    <property type="match status" value="1"/>
</dbReference>
<dbReference type="Proteomes" id="UP000715781">
    <property type="component" value="Unassembled WGS sequence"/>
</dbReference>
<dbReference type="InterPro" id="IPR027417">
    <property type="entry name" value="P-loop_NTPase"/>
</dbReference>
<reference evidence="1" key="1">
    <citation type="submission" date="2021-05" db="EMBL/GenBank/DDBJ databases">
        <authorList>
            <person name="Pietrasiak N."/>
            <person name="Ward R."/>
            <person name="Stajich J.E."/>
            <person name="Kurbessoian T."/>
        </authorList>
    </citation>
    <scope>NUCLEOTIDE SEQUENCE</scope>
    <source>
        <strain evidence="1">JT2-VF2</strain>
    </source>
</reference>
<evidence type="ECO:0000313" key="1">
    <source>
        <dbReference type="EMBL" id="MBW4566275.1"/>
    </source>
</evidence>
<dbReference type="EMBL" id="JAHHHN010000070">
    <property type="protein sequence ID" value="MBW4566275.1"/>
    <property type="molecule type" value="Genomic_DNA"/>
</dbReference>
<gene>
    <name evidence="1" type="ORF">KME32_35475</name>
</gene>
<sequence length="606" mass="67550">MQQQIPMLGTKETALLRGDYPSIEYLEAGNIASWLQERQDQLLVRARDERNGMNLAKFITLATSAVGAVCYATSPLAPIGAVVASFGYLWSVVQDLNDTHQFAPIPFIRGDFFSFLSAMGDSVAREEYFANHNELAELMLHLEPMEKYEFAMLKQCSHVVCEYLNAVEPGKRFYAYRWLLDWFIQLQGYFPTQEQLSGHLAQVSVDPRVNYQQVTAIQQAIQPQNLGIPPARFTHLPTPVSQTTQTSAPQIHSHEVYPPPPTSQPLPTETPIINTAISTYTKSPHTEYDLIGHIAKKVTNMLWVGVPGSGKGITISNAIDAIKRLHPDIHIFYIDPKGDEKETGYFNGRVDTLKRAKIVEMSPTEAVSWVKECFSEFQKISGSKLIILDEGTAVCSKFKNAKGEIGWLKDKIISYCSCGDSSGWHFWIVVQNPHTDDLGISGGLRSQLTSVALVSPDNVPAYSAMIATQLIPGDRKITSTQVMEIAAQSAVGRAVYYGGINEWFPMPQLKNFSGYDRDTNKFINSVPSDQQSSHTEANSSVDAPLTQAQQMLALLEKTKANSIDEFIQNELKLDGVPPELIRLGIERLLQNSHLKYKFDGWNSNQN</sequence>
<comment type="caution">
    <text evidence="1">The sequence shown here is derived from an EMBL/GenBank/DDBJ whole genome shotgun (WGS) entry which is preliminary data.</text>
</comment>
<dbReference type="AlphaFoldDB" id="A0A951Q5S0"/>
<proteinExistence type="predicted"/>
<protein>
    <submittedName>
        <fullName evidence="1">Uncharacterized protein</fullName>
    </submittedName>
</protein>
<reference evidence="1" key="2">
    <citation type="journal article" date="2022" name="Microbiol. Resour. Announc.">
        <title>Metagenome Sequencing to Explore Phylogenomics of Terrestrial Cyanobacteria.</title>
        <authorList>
            <person name="Ward R.D."/>
            <person name="Stajich J.E."/>
            <person name="Johansen J.R."/>
            <person name="Huntemann M."/>
            <person name="Clum A."/>
            <person name="Foster B."/>
            <person name="Foster B."/>
            <person name="Roux S."/>
            <person name="Palaniappan K."/>
            <person name="Varghese N."/>
            <person name="Mukherjee S."/>
            <person name="Reddy T.B.K."/>
            <person name="Daum C."/>
            <person name="Copeland A."/>
            <person name="Chen I.A."/>
            <person name="Ivanova N.N."/>
            <person name="Kyrpides N.C."/>
            <person name="Shapiro N."/>
            <person name="Eloe-Fadrosh E.A."/>
            <person name="Pietrasiak N."/>
        </authorList>
    </citation>
    <scope>NUCLEOTIDE SEQUENCE</scope>
    <source>
        <strain evidence="1">JT2-VF2</strain>
    </source>
</reference>
<name>A0A951Q5S0_9NOST</name>
<dbReference type="Gene3D" id="3.40.50.300">
    <property type="entry name" value="P-loop containing nucleotide triphosphate hydrolases"/>
    <property type="match status" value="1"/>
</dbReference>
<accession>A0A951Q5S0</accession>
<organism evidence="1 2">
    <name type="scientific">Mojavia pulchra JT2-VF2</name>
    <dbReference type="NCBI Taxonomy" id="287848"/>
    <lineage>
        <taxon>Bacteria</taxon>
        <taxon>Bacillati</taxon>
        <taxon>Cyanobacteriota</taxon>
        <taxon>Cyanophyceae</taxon>
        <taxon>Nostocales</taxon>
        <taxon>Nostocaceae</taxon>
    </lineage>
</organism>
<evidence type="ECO:0000313" key="2">
    <source>
        <dbReference type="Proteomes" id="UP000715781"/>
    </source>
</evidence>